<name>A0A251S325_HELAN</name>
<dbReference type="EMBL" id="MNCJ02000331">
    <property type="protein sequence ID" value="KAF5762226.1"/>
    <property type="molecule type" value="Genomic_DNA"/>
</dbReference>
<dbReference type="Proteomes" id="UP000215914">
    <property type="component" value="Chromosome 16"/>
</dbReference>
<proteinExistence type="predicted"/>
<gene>
    <name evidence="2" type="ORF">HannXRQ_Chr16g0529421</name>
    <name evidence="1" type="ORF">HanXRQr2_Chr16g0774261</name>
</gene>
<protein>
    <submittedName>
        <fullName evidence="2">Uncharacterized protein</fullName>
    </submittedName>
</protein>
<keyword evidence="3" id="KW-1185">Reference proteome</keyword>
<reference evidence="2" key="2">
    <citation type="submission" date="2017-02" db="EMBL/GenBank/DDBJ databases">
        <title>Sunflower complete genome.</title>
        <authorList>
            <person name="Langlade N."/>
            <person name="Munos S."/>
        </authorList>
    </citation>
    <scope>NUCLEOTIDE SEQUENCE [LARGE SCALE GENOMIC DNA]</scope>
    <source>
        <tissue evidence="2">Leaves</tissue>
    </source>
</reference>
<evidence type="ECO:0000313" key="3">
    <source>
        <dbReference type="Proteomes" id="UP000215914"/>
    </source>
</evidence>
<dbReference type="Gramene" id="mRNA:HanXRQr2_Chr16g0774261">
    <property type="protein sequence ID" value="mRNA:HanXRQr2_Chr16g0774261"/>
    <property type="gene ID" value="HanXRQr2_Chr16g0774261"/>
</dbReference>
<evidence type="ECO:0000313" key="2">
    <source>
        <dbReference type="EMBL" id="OTF93120.1"/>
    </source>
</evidence>
<accession>A0A251S325</accession>
<reference evidence="1 3" key="1">
    <citation type="journal article" date="2017" name="Nature">
        <title>The sunflower genome provides insights into oil metabolism, flowering and Asterid evolution.</title>
        <authorList>
            <person name="Badouin H."/>
            <person name="Gouzy J."/>
            <person name="Grassa C.J."/>
            <person name="Murat F."/>
            <person name="Staton S.E."/>
            <person name="Cottret L."/>
            <person name="Lelandais-Briere C."/>
            <person name="Owens G.L."/>
            <person name="Carrere S."/>
            <person name="Mayjonade B."/>
            <person name="Legrand L."/>
            <person name="Gill N."/>
            <person name="Kane N.C."/>
            <person name="Bowers J.E."/>
            <person name="Hubner S."/>
            <person name="Bellec A."/>
            <person name="Berard A."/>
            <person name="Berges H."/>
            <person name="Blanchet N."/>
            <person name="Boniface M.C."/>
            <person name="Brunel D."/>
            <person name="Catrice O."/>
            <person name="Chaidir N."/>
            <person name="Claudel C."/>
            <person name="Donnadieu C."/>
            <person name="Faraut T."/>
            <person name="Fievet G."/>
            <person name="Helmstetter N."/>
            <person name="King M."/>
            <person name="Knapp S.J."/>
            <person name="Lai Z."/>
            <person name="Le Paslier M.C."/>
            <person name="Lippi Y."/>
            <person name="Lorenzon L."/>
            <person name="Mandel J.R."/>
            <person name="Marage G."/>
            <person name="Marchand G."/>
            <person name="Marquand E."/>
            <person name="Bret-Mestries E."/>
            <person name="Morien E."/>
            <person name="Nambeesan S."/>
            <person name="Nguyen T."/>
            <person name="Pegot-Espagnet P."/>
            <person name="Pouilly N."/>
            <person name="Raftis F."/>
            <person name="Sallet E."/>
            <person name="Schiex T."/>
            <person name="Thomas J."/>
            <person name="Vandecasteele C."/>
            <person name="Vares D."/>
            <person name="Vear F."/>
            <person name="Vautrin S."/>
            <person name="Crespi M."/>
            <person name="Mangin B."/>
            <person name="Burke J.M."/>
            <person name="Salse J."/>
            <person name="Munos S."/>
            <person name="Vincourt P."/>
            <person name="Rieseberg L.H."/>
            <person name="Langlade N.B."/>
        </authorList>
    </citation>
    <scope>NUCLEOTIDE SEQUENCE [LARGE SCALE GENOMIC DNA]</scope>
    <source>
        <strain evidence="3">cv. SF193</strain>
        <tissue evidence="1">Leaves</tissue>
    </source>
</reference>
<dbReference type="AlphaFoldDB" id="A0A251S325"/>
<organism evidence="2 3">
    <name type="scientific">Helianthus annuus</name>
    <name type="common">Common sunflower</name>
    <dbReference type="NCBI Taxonomy" id="4232"/>
    <lineage>
        <taxon>Eukaryota</taxon>
        <taxon>Viridiplantae</taxon>
        <taxon>Streptophyta</taxon>
        <taxon>Embryophyta</taxon>
        <taxon>Tracheophyta</taxon>
        <taxon>Spermatophyta</taxon>
        <taxon>Magnoliopsida</taxon>
        <taxon>eudicotyledons</taxon>
        <taxon>Gunneridae</taxon>
        <taxon>Pentapetalae</taxon>
        <taxon>asterids</taxon>
        <taxon>campanulids</taxon>
        <taxon>Asterales</taxon>
        <taxon>Asteraceae</taxon>
        <taxon>Asteroideae</taxon>
        <taxon>Heliantheae alliance</taxon>
        <taxon>Heliantheae</taxon>
        <taxon>Helianthus</taxon>
    </lineage>
</organism>
<dbReference type="InParanoid" id="A0A251S325"/>
<dbReference type="EMBL" id="CM007905">
    <property type="protein sequence ID" value="OTF93120.1"/>
    <property type="molecule type" value="Genomic_DNA"/>
</dbReference>
<reference evidence="1" key="3">
    <citation type="submission" date="2020-06" db="EMBL/GenBank/DDBJ databases">
        <title>Helianthus annuus Genome sequencing and assembly Release 2.</title>
        <authorList>
            <person name="Gouzy J."/>
            <person name="Langlade N."/>
            <person name="Munos S."/>
        </authorList>
    </citation>
    <scope>NUCLEOTIDE SEQUENCE</scope>
    <source>
        <tissue evidence="1">Leaves</tissue>
    </source>
</reference>
<evidence type="ECO:0000313" key="1">
    <source>
        <dbReference type="EMBL" id="KAF5762226.1"/>
    </source>
</evidence>
<sequence length="59" mass="7043">MEHQTTRLQGNFWRAWFTRAAPWALAAAWDLRVHGNQGRKSHGVHRSRKIQRIKWVFSC</sequence>